<dbReference type="GO" id="GO:0005516">
    <property type="term" value="F:calmodulin binding"/>
    <property type="evidence" value="ECO:0007669"/>
    <property type="project" value="UniProtKB-KW"/>
</dbReference>
<keyword evidence="21" id="KW-0378">Hydrolase</keyword>
<evidence type="ECO:0000256" key="8">
    <source>
        <dbReference type="ARBA" id="ARBA00022741"/>
    </source>
</evidence>
<dbReference type="GO" id="GO:0005524">
    <property type="term" value="F:ATP binding"/>
    <property type="evidence" value="ECO:0007669"/>
    <property type="project" value="UniProtKB-KW"/>
</dbReference>
<dbReference type="Gene3D" id="3.40.50.1000">
    <property type="entry name" value="HAD superfamily/HAD-like"/>
    <property type="match status" value="1"/>
</dbReference>
<dbReference type="PANTHER" id="PTHR24093">
    <property type="entry name" value="CATION TRANSPORTING ATPASE"/>
    <property type="match status" value="1"/>
</dbReference>
<dbReference type="Pfam" id="PF00122">
    <property type="entry name" value="E1-E2_ATPase"/>
    <property type="match status" value="1"/>
</dbReference>
<dbReference type="InterPro" id="IPR023214">
    <property type="entry name" value="HAD_sf"/>
</dbReference>
<dbReference type="GO" id="GO:0005886">
    <property type="term" value="C:plasma membrane"/>
    <property type="evidence" value="ECO:0007669"/>
    <property type="project" value="UniProtKB-SubCell"/>
</dbReference>
<dbReference type="Gene3D" id="2.70.150.10">
    <property type="entry name" value="Calcium-transporting ATPase, cytoplasmic transduction domain A"/>
    <property type="match status" value="1"/>
</dbReference>
<dbReference type="GeneID" id="8239175"/>
<dbReference type="Proteomes" id="UP000009046">
    <property type="component" value="Unassembled WGS sequence"/>
</dbReference>
<dbReference type="SFLD" id="SFLDF00027">
    <property type="entry name" value="p-type_atpase"/>
    <property type="match status" value="1"/>
</dbReference>
<dbReference type="FunCoup" id="E0VM90">
    <property type="interactions" value="674"/>
</dbReference>
<dbReference type="VEuPathDB" id="VectorBase:PHUM304650"/>
<comment type="function">
    <text evidence="16">Catalyzes the hydrolysis of ATP coupled with the transport of calcium.</text>
</comment>
<evidence type="ECO:0000256" key="17">
    <source>
        <dbReference type="SAM" id="MobiDB-lite"/>
    </source>
</evidence>
<comment type="similarity">
    <text evidence="2">Belongs to the cation transport ATPase (P-type) (TC 3.A.3) family. Type IIB subfamily.</text>
</comment>
<dbReference type="SUPFAM" id="SSF81665">
    <property type="entry name" value="Calcium ATPase, transmembrane domain M"/>
    <property type="match status" value="1"/>
</dbReference>
<name>E0VM90_PEDHC</name>
<evidence type="ECO:0000256" key="4">
    <source>
        <dbReference type="ARBA" id="ARBA00022475"/>
    </source>
</evidence>
<dbReference type="FunFam" id="3.40.1110.10:FF:000147">
    <property type="entry name" value="Calcium-transporting ATPase"/>
    <property type="match status" value="1"/>
</dbReference>
<dbReference type="OMA" id="YRMYVKG"/>
<dbReference type="InParanoid" id="E0VM90"/>
<keyword evidence="12" id="KW-1278">Translocase</keyword>
<evidence type="ECO:0000259" key="18">
    <source>
        <dbReference type="Pfam" id="PF00122"/>
    </source>
</evidence>
<dbReference type="NCBIfam" id="TIGR01494">
    <property type="entry name" value="ATPase_P-type"/>
    <property type="match status" value="3"/>
</dbReference>
<dbReference type="Pfam" id="PF13246">
    <property type="entry name" value="Cation_ATPase"/>
    <property type="match status" value="1"/>
</dbReference>
<reference evidence="22" key="3">
    <citation type="submission" date="2021-02" db="UniProtKB">
        <authorList>
            <consortium name="EnsemblMetazoa"/>
        </authorList>
    </citation>
    <scope>IDENTIFICATION</scope>
    <source>
        <strain evidence="22">USDA</strain>
    </source>
</reference>
<proteinExistence type="inferred from homology"/>
<keyword evidence="23" id="KW-1185">Reference proteome</keyword>
<dbReference type="FunFam" id="2.70.150.10:FF:000001">
    <property type="entry name" value="Calcium-transporting ATPase"/>
    <property type="match status" value="1"/>
</dbReference>
<dbReference type="InterPro" id="IPR006068">
    <property type="entry name" value="ATPase_P-typ_cation-transptr_C"/>
</dbReference>
<dbReference type="Pfam" id="PF12424">
    <property type="entry name" value="ATP_Ca_trans_C"/>
    <property type="match status" value="1"/>
</dbReference>
<evidence type="ECO:0000256" key="9">
    <source>
        <dbReference type="ARBA" id="ARBA00022840"/>
    </source>
</evidence>
<dbReference type="OrthoDB" id="116380at2759"/>
<dbReference type="EMBL" id="AAZO01003549">
    <property type="status" value="NOT_ANNOTATED_CDS"/>
    <property type="molecule type" value="Genomic_DNA"/>
</dbReference>
<dbReference type="RefSeq" id="XP_002427234.1">
    <property type="nucleotide sequence ID" value="XM_002427189.1"/>
</dbReference>
<evidence type="ECO:0000256" key="7">
    <source>
        <dbReference type="ARBA" id="ARBA00022723"/>
    </source>
</evidence>
<dbReference type="FunFam" id="3.40.50.1000:FF:000007">
    <property type="entry name" value="Calcium-transporting ATPase"/>
    <property type="match status" value="1"/>
</dbReference>
<feature type="domain" description="Plasma membrane calcium transporting P-type ATPase C-terminal" evidence="20">
    <location>
        <begin position="967"/>
        <end position="1013"/>
    </location>
</feature>
<keyword evidence="14 16" id="KW-0406">Ion transport</keyword>
<dbReference type="InterPro" id="IPR023299">
    <property type="entry name" value="ATPase_P-typ_cyto_dom_N"/>
</dbReference>
<gene>
    <name evidence="22" type="primary">8239175</name>
    <name evidence="21" type="ORF">Phum_PHUM304650</name>
</gene>
<evidence type="ECO:0000313" key="23">
    <source>
        <dbReference type="Proteomes" id="UP000009046"/>
    </source>
</evidence>
<evidence type="ECO:0000256" key="14">
    <source>
        <dbReference type="ARBA" id="ARBA00023065"/>
    </source>
</evidence>
<evidence type="ECO:0000256" key="1">
    <source>
        <dbReference type="ARBA" id="ARBA00004651"/>
    </source>
</evidence>
<dbReference type="Gene3D" id="3.40.1110.10">
    <property type="entry name" value="Calcium-transporting ATPase, cytoplasmic domain N"/>
    <property type="match status" value="1"/>
</dbReference>
<keyword evidence="5" id="KW-0597">Phosphoprotein</keyword>
<comment type="catalytic activity">
    <reaction evidence="16">
        <text>Ca(2+)(in) + ATP + H2O = Ca(2+)(out) + ADP + phosphate + H(+)</text>
        <dbReference type="Rhea" id="RHEA:18105"/>
        <dbReference type="ChEBI" id="CHEBI:15377"/>
        <dbReference type="ChEBI" id="CHEBI:15378"/>
        <dbReference type="ChEBI" id="CHEBI:29108"/>
        <dbReference type="ChEBI" id="CHEBI:30616"/>
        <dbReference type="ChEBI" id="CHEBI:43474"/>
        <dbReference type="ChEBI" id="CHEBI:456216"/>
        <dbReference type="EC" id="7.2.2.10"/>
    </reaction>
</comment>
<dbReference type="InterPro" id="IPR059000">
    <property type="entry name" value="ATPase_P-type_domA"/>
</dbReference>
<comment type="subcellular location">
    <subcellularLocation>
        <location evidence="1">Cell membrane</location>
        <topology evidence="1">Multi-pass membrane protein</topology>
    </subcellularLocation>
    <subcellularLocation>
        <location evidence="16">Membrane</location>
        <topology evidence="16">Multi-pass membrane protein</topology>
    </subcellularLocation>
</comment>
<keyword evidence="10" id="KW-0460">Magnesium</keyword>
<keyword evidence="15 16" id="KW-0472">Membrane</keyword>
<feature type="region of interest" description="Disordered" evidence="17">
    <location>
        <begin position="216"/>
        <end position="259"/>
    </location>
</feature>
<evidence type="ECO:0000313" key="22">
    <source>
        <dbReference type="EnsemblMetazoa" id="PHUM304650-PA"/>
    </source>
</evidence>
<dbReference type="EnsemblMetazoa" id="PHUM304650-RA">
    <property type="protein sequence ID" value="PHUM304650-PA"/>
    <property type="gene ID" value="PHUM304650"/>
</dbReference>
<sequence>MTKFSVDICFGGIRVGKLFQVYTCLKTNPGPGADEGEAETGWIEGLAILISVIVVVIVTAFNDYQKERQFRGLQSRIEGEHKFSVIRQNEVKQISVGDIVVGDICQIKYGDLLPADGILIQSNDLKVDESSLTGESDHVKKGENIDPMVLSGTHVMEGSGKMLVAAVGVNSQAGIIFTLLGAAVDEHEAEIKKKRKGKVGVVIDYRYIDRKKTVVDEESGVTGNSHQNVPSSLPLDKSNLPQENHKPQSERAHEPHKKEKSVLQAKLTKLAIQIGYAGSTIAVLTVVILVTQFCVKTFVIEEKPWESKYASELVRHLIIGVTVLVVAVPEGLPLAVTLSLAYSVKKMMKDNNLVRHLDACETMGNATAICSDKTGTLTTNRMTVVNSYICEKLSKTTPKFSDIPQNVGNLLLQAIAINSAYTSRIMPSEDPTELAKQVGNKTECALLGFVQALNKNYQTIRDDMPEEMFTRVYTFNSVRKSMSTVVPRQGGGYRLFCKGASEIIMKKCSFIYGRDGNLEMFTKDMQERLVRQVIEPLACDGLRTISIAYRDFVPGKAQINEVHIESEPNWDDEEFIVSNLTCIAVVGIEDPVRPEVPEAIRKCQRAGITVRMVTGDNINTARSIASKCGILKPGDDFLILEGKEFNRRIRDSNGEVQQHLLDKVWPKLRVLARSSPTDKYTLVKGIIDSKISDAREVVAVTGDGTNDGPALKKADVGFAMGIAGTDVAKEASDIILTDDNFSSIVKAVLWGRNVYDSIAKFLQFQLTVNVVAVIVAFIGSCAVQDSPLKAVQMLWVNLIMDTLASLALATEMPTADLLLRKPYGRTKPLISRTMMKNILGQAMYQLTVIFTLLFAGDKMLDIESGRHGESTGGPTQHFTVIFNSFIVIIEFGKSAFSTKGLSADQWLWCTFFGVGTLLWGQIITCVPTRKIPKILSWGRGHPEEYTEAIALGEEKFDPDADKKPRAGQILWIRGLTRLQTQVIGGELQERLIPVPYSKSSTDQAIRVVNAFRQGLDTRYDGFNPTLTEVLRKQSSFNKRLSQTSSIEYADNVPDELMIPDIDVEKLSSHSHTETAV</sequence>
<evidence type="ECO:0000313" key="21">
    <source>
        <dbReference type="EMBL" id="EEB14496.1"/>
    </source>
</evidence>
<dbReference type="eggNOG" id="KOG0204">
    <property type="taxonomic scope" value="Eukaryota"/>
</dbReference>
<feature type="domain" description="Cation-transporting P-type ATPase C-terminal" evidence="19">
    <location>
        <begin position="786"/>
        <end position="887"/>
    </location>
</feature>
<evidence type="ECO:0000256" key="6">
    <source>
        <dbReference type="ARBA" id="ARBA00022692"/>
    </source>
</evidence>
<evidence type="ECO:0000259" key="19">
    <source>
        <dbReference type="Pfam" id="PF00689"/>
    </source>
</evidence>
<dbReference type="EC" id="7.2.2.10" evidence="16"/>
<dbReference type="CDD" id="cd02081">
    <property type="entry name" value="P-type_ATPase_Ca_PMCA-like"/>
    <property type="match status" value="1"/>
</dbReference>
<organism>
    <name type="scientific">Pediculus humanus subsp. corporis</name>
    <name type="common">Body louse</name>
    <dbReference type="NCBI Taxonomy" id="121224"/>
    <lineage>
        <taxon>Eukaryota</taxon>
        <taxon>Metazoa</taxon>
        <taxon>Ecdysozoa</taxon>
        <taxon>Arthropoda</taxon>
        <taxon>Hexapoda</taxon>
        <taxon>Insecta</taxon>
        <taxon>Pterygota</taxon>
        <taxon>Neoptera</taxon>
        <taxon>Paraneoptera</taxon>
        <taxon>Psocodea</taxon>
        <taxon>Troctomorpha</taxon>
        <taxon>Phthiraptera</taxon>
        <taxon>Anoplura</taxon>
        <taxon>Pediculidae</taxon>
        <taxon>Pediculus</taxon>
    </lineage>
</organism>
<keyword evidence="3 16" id="KW-0813">Transport</keyword>
<dbReference type="InterPro" id="IPR044492">
    <property type="entry name" value="P_typ_ATPase_HD_dom"/>
</dbReference>
<keyword evidence="4" id="KW-1003">Cell membrane</keyword>
<dbReference type="InterPro" id="IPR001757">
    <property type="entry name" value="P_typ_ATPase"/>
</dbReference>
<dbReference type="InterPro" id="IPR036412">
    <property type="entry name" value="HAD-like_sf"/>
</dbReference>
<dbReference type="GO" id="GO:0005388">
    <property type="term" value="F:P-type calcium transporter activity"/>
    <property type="evidence" value="ECO:0007669"/>
    <property type="project" value="UniProtKB-EC"/>
</dbReference>
<feature type="domain" description="P-type ATPase A" evidence="18">
    <location>
        <begin position="82"/>
        <end position="179"/>
    </location>
</feature>
<evidence type="ECO:0000256" key="3">
    <source>
        <dbReference type="ARBA" id="ARBA00022448"/>
    </source>
</evidence>
<dbReference type="HOGENOM" id="CLU_002360_9_0_1"/>
<keyword evidence="6 16" id="KW-0812">Transmembrane</keyword>
<dbReference type="KEGG" id="phu:Phum_PHUM304650"/>
<dbReference type="GO" id="GO:0046872">
    <property type="term" value="F:metal ion binding"/>
    <property type="evidence" value="ECO:0007669"/>
    <property type="project" value="UniProtKB-KW"/>
</dbReference>
<dbReference type="GO" id="GO:0051480">
    <property type="term" value="P:regulation of cytosolic calcium ion concentration"/>
    <property type="evidence" value="ECO:0007669"/>
    <property type="project" value="TreeGrafter"/>
</dbReference>
<evidence type="ECO:0000256" key="10">
    <source>
        <dbReference type="ARBA" id="ARBA00022842"/>
    </source>
</evidence>
<dbReference type="Pfam" id="PF08282">
    <property type="entry name" value="Hydrolase_3"/>
    <property type="match status" value="1"/>
</dbReference>
<dbReference type="SFLD" id="SFLDS00003">
    <property type="entry name" value="Haloacid_Dehalogenase"/>
    <property type="match status" value="1"/>
</dbReference>
<dbReference type="SFLD" id="SFLDG00002">
    <property type="entry name" value="C1.7:_P-type_atpase_like"/>
    <property type="match status" value="1"/>
</dbReference>
<dbReference type="InterPro" id="IPR006408">
    <property type="entry name" value="P-type_ATPase_IIB"/>
</dbReference>
<keyword evidence="13 16" id="KW-1133">Transmembrane helix</keyword>
<keyword evidence="16" id="KW-0106">Calcium</keyword>
<dbReference type="InterPro" id="IPR023298">
    <property type="entry name" value="ATPase_P-typ_TM_dom_sf"/>
</dbReference>
<dbReference type="SUPFAM" id="SSF56784">
    <property type="entry name" value="HAD-like"/>
    <property type="match status" value="1"/>
</dbReference>
<dbReference type="EMBL" id="DS235300">
    <property type="protein sequence ID" value="EEB14496.1"/>
    <property type="molecule type" value="Genomic_DNA"/>
</dbReference>
<evidence type="ECO:0000256" key="15">
    <source>
        <dbReference type="ARBA" id="ARBA00023136"/>
    </source>
</evidence>
<dbReference type="Pfam" id="PF00689">
    <property type="entry name" value="Cation_ATPase_C"/>
    <property type="match status" value="1"/>
</dbReference>
<dbReference type="InterPro" id="IPR018303">
    <property type="entry name" value="ATPase_P-typ_P_site"/>
</dbReference>
<comment type="caution">
    <text evidence="16">Lacks conserved residue(s) required for the propagation of feature annotation.</text>
</comment>
<dbReference type="PRINTS" id="PR00119">
    <property type="entry name" value="CATATPASE"/>
</dbReference>
<keyword evidence="16" id="KW-0109">Calcium transport</keyword>
<feature type="compositionally biased region" description="Polar residues" evidence="17">
    <location>
        <begin position="221"/>
        <end position="231"/>
    </location>
</feature>
<dbReference type="GO" id="GO:0016887">
    <property type="term" value="F:ATP hydrolysis activity"/>
    <property type="evidence" value="ECO:0007669"/>
    <property type="project" value="InterPro"/>
</dbReference>
<keyword evidence="7" id="KW-0479">Metal-binding</keyword>
<dbReference type="SUPFAM" id="SSF81653">
    <property type="entry name" value="Calcium ATPase, transduction domain A"/>
    <property type="match status" value="1"/>
</dbReference>
<dbReference type="InterPro" id="IPR022141">
    <property type="entry name" value="ATP_Ca_trans_C"/>
</dbReference>
<dbReference type="NCBIfam" id="TIGR01517">
    <property type="entry name" value="ATPase-IIB_Ca"/>
    <property type="match status" value="1"/>
</dbReference>
<keyword evidence="9 16" id="KW-0067">ATP-binding</keyword>
<dbReference type="PROSITE" id="PS00154">
    <property type="entry name" value="ATPASE_E1_E2"/>
    <property type="match status" value="1"/>
</dbReference>
<keyword evidence="8 16" id="KW-0547">Nucleotide-binding</keyword>
<dbReference type="AlphaFoldDB" id="E0VM90"/>
<dbReference type="Gene3D" id="1.20.1110.10">
    <property type="entry name" value="Calcium-transporting ATPase, transmembrane domain"/>
    <property type="match status" value="1"/>
</dbReference>
<feature type="transmembrane region" description="Helical" evidence="16">
    <location>
        <begin position="313"/>
        <end position="342"/>
    </location>
</feature>
<evidence type="ECO:0000256" key="16">
    <source>
        <dbReference type="RuleBase" id="RU361146"/>
    </source>
</evidence>
<keyword evidence="11" id="KW-0112">Calmodulin-binding</keyword>
<dbReference type="InterPro" id="IPR008250">
    <property type="entry name" value="ATPase_P-typ_transduc_dom_A_sf"/>
</dbReference>
<feature type="compositionally biased region" description="Basic and acidic residues" evidence="17">
    <location>
        <begin position="243"/>
        <end position="259"/>
    </location>
</feature>
<evidence type="ECO:0000256" key="12">
    <source>
        <dbReference type="ARBA" id="ARBA00022967"/>
    </source>
</evidence>
<dbReference type="PANTHER" id="PTHR24093:SF369">
    <property type="entry name" value="CALCIUM-TRANSPORTING ATPASE"/>
    <property type="match status" value="1"/>
</dbReference>
<evidence type="ECO:0000256" key="11">
    <source>
        <dbReference type="ARBA" id="ARBA00022860"/>
    </source>
</evidence>
<evidence type="ECO:0000256" key="5">
    <source>
        <dbReference type="ARBA" id="ARBA00022553"/>
    </source>
</evidence>
<protein>
    <recommendedName>
        <fullName evidence="16">Calcium-transporting ATPase</fullName>
        <ecNumber evidence="16">7.2.2.10</ecNumber>
    </recommendedName>
</protein>
<dbReference type="STRING" id="121224.E0VM90"/>
<evidence type="ECO:0000256" key="13">
    <source>
        <dbReference type="ARBA" id="ARBA00022989"/>
    </source>
</evidence>
<reference evidence="21" key="1">
    <citation type="submission" date="2007-04" db="EMBL/GenBank/DDBJ databases">
        <title>Annotation of Pediculus humanus corporis strain USDA.</title>
        <authorList>
            <person name="Kirkness E."/>
            <person name="Hannick L."/>
            <person name="Hass B."/>
            <person name="Bruggner R."/>
            <person name="Lawson D."/>
            <person name="Bidwell S."/>
            <person name="Joardar V."/>
            <person name="Caler E."/>
            <person name="Walenz B."/>
            <person name="Inman J."/>
            <person name="Schobel S."/>
            <person name="Galinsky K."/>
            <person name="Amedeo P."/>
            <person name="Strausberg R."/>
        </authorList>
    </citation>
    <scope>NUCLEOTIDE SEQUENCE</scope>
    <source>
        <strain evidence="21">USDA</strain>
    </source>
</reference>
<evidence type="ECO:0000256" key="2">
    <source>
        <dbReference type="ARBA" id="ARBA00006124"/>
    </source>
</evidence>
<feature type="transmembrane region" description="Helical" evidence="16">
    <location>
        <begin position="41"/>
        <end position="61"/>
    </location>
</feature>
<dbReference type="CTD" id="8239175"/>
<accession>E0VM90</accession>
<dbReference type="EMBL" id="AAZO01003548">
    <property type="status" value="NOT_ANNOTATED_CDS"/>
    <property type="molecule type" value="Genomic_DNA"/>
</dbReference>
<reference evidence="21" key="2">
    <citation type="submission" date="2007-04" db="EMBL/GenBank/DDBJ databases">
        <title>The genome of the human body louse.</title>
        <authorList>
            <consortium name="The Human Body Louse Genome Consortium"/>
            <person name="Kirkness E."/>
            <person name="Walenz B."/>
            <person name="Hass B."/>
            <person name="Bruggner R."/>
            <person name="Strausberg R."/>
        </authorList>
    </citation>
    <scope>NUCLEOTIDE SEQUENCE</scope>
    <source>
        <strain evidence="21">USDA</strain>
    </source>
</reference>
<dbReference type="EMBL" id="AAZO01003546">
    <property type="status" value="NOT_ANNOTATED_CDS"/>
    <property type="molecule type" value="Genomic_DNA"/>
</dbReference>
<evidence type="ECO:0000259" key="20">
    <source>
        <dbReference type="Pfam" id="PF12424"/>
    </source>
</evidence>
<dbReference type="SUPFAM" id="SSF81660">
    <property type="entry name" value="Metal cation-transporting ATPase, ATP-binding domain N"/>
    <property type="match status" value="1"/>
</dbReference>
<feature type="transmembrane region" description="Helical" evidence="16">
    <location>
        <begin position="270"/>
        <end position="293"/>
    </location>
</feature>
<dbReference type="FunFam" id="1.20.1110.10:FF:000013">
    <property type="entry name" value="Calcium-transporting ATPase"/>
    <property type="match status" value="1"/>
</dbReference>
<dbReference type="EMBL" id="AAZO01003547">
    <property type="status" value="NOT_ANNOTATED_CDS"/>
    <property type="molecule type" value="Genomic_DNA"/>
</dbReference>